<name>A0A6P2T1L6_9BURK</name>
<gene>
    <name evidence="1" type="ORF">BLA13014_07952</name>
</gene>
<proteinExistence type="predicted"/>
<dbReference type="AlphaFoldDB" id="A0A6P2T1L6"/>
<evidence type="ECO:0000313" key="2">
    <source>
        <dbReference type="Proteomes" id="UP000494261"/>
    </source>
</evidence>
<reference evidence="1 2" key="1">
    <citation type="submission" date="2019-09" db="EMBL/GenBank/DDBJ databases">
        <authorList>
            <person name="Depoorter E."/>
        </authorList>
    </citation>
    <scope>NUCLEOTIDE SEQUENCE [LARGE SCALE GENOMIC DNA]</scope>
    <source>
        <strain evidence="1">LMG 13014</strain>
    </source>
</reference>
<organism evidence="1 2">
    <name type="scientific">Burkholderia aenigmatica</name>
    <dbReference type="NCBI Taxonomy" id="2015348"/>
    <lineage>
        <taxon>Bacteria</taxon>
        <taxon>Pseudomonadati</taxon>
        <taxon>Pseudomonadota</taxon>
        <taxon>Betaproteobacteria</taxon>
        <taxon>Burkholderiales</taxon>
        <taxon>Burkholderiaceae</taxon>
        <taxon>Burkholderia</taxon>
        <taxon>Burkholderia cepacia complex</taxon>
    </lineage>
</organism>
<dbReference type="RefSeq" id="WP_029673841.1">
    <property type="nucleotide sequence ID" value="NZ_CABVQC010000103.1"/>
</dbReference>
<accession>A0A6P2T1L6</accession>
<dbReference type="Proteomes" id="UP000494261">
    <property type="component" value="Unassembled WGS sequence"/>
</dbReference>
<dbReference type="EMBL" id="CABVQC010000103">
    <property type="protein sequence ID" value="VWC52303.1"/>
    <property type="molecule type" value="Genomic_DNA"/>
</dbReference>
<dbReference type="OrthoDB" id="9135360at2"/>
<protein>
    <submittedName>
        <fullName evidence="1">Uncharacterized protein</fullName>
    </submittedName>
</protein>
<sequence>MSDVTKSGQTVPPQAAQQGAIPVGWRRVPDIPAAETLEFYGDQYSVPVLLHDGERIMPVVARWDFTGDGWVDAQCRDGPSPEDYEWMNSRAKCWMLLDATLQTPGQAIISQPIPMLLFCPACGLQHVDAPEPAHDGEEEWDNPPHRSHKCHACATVWRPADVPTVGVASIQTSGQADNWDRSACTVANDAPEKCAGCVARCTNNPPDCYARPVADDAAGARDERTAPFANCSFHHCDLPGQCKSEGTCHHPARAAGSLSDERRYTQIDMERYARACMQARDTRVAVAQAGAVRTVTIEEAEKRLLRKLLSFAREIDIKWHRDRNEICRIKLDVRDGESMAPRLIEHRVDLIREFVSTARNAFSAGGGAEGDLVAPDQTTEAAR</sequence>
<evidence type="ECO:0000313" key="1">
    <source>
        <dbReference type="EMBL" id="VWC52303.1"/>
    </source>
</evidence>